<sequence>MPPSNPSVNSTSLAKKGPPLDVHYKIHSEPGLSSISTLIVGVEACVLIDPPFLLPDAHEIILPFQLVKFIKEKSSVPLQAVFCTHHHPDHYFSANPLFEAWPEASFFAAPYVCDGIDREYDEKIVYWPAIYGDLVPKNPRKPTRYPFSFFILPGNASSPVILLGPVIGDTVDHSMFWLPREKVIVTGDCMYGRSTHVWAAEIETPDFLEAWRNVLSVIEGLEVERIIPGHLESASGLELDAEADMAHNRKYLDMFATKITYAEKKSTIPDLRQAFAEAFPQCKANHDFFLGMLSKTFGEGGEPWAENAHHNIAARKTEDLEQYVIGNSTRLAKEKQ</sequence>
<organism evidence="2 3">
    <name type="scientific">Rhodotorula paludigena</name>
    <dbReference type="NCBI Taxonomy" id="86838"/>
    <lineage>
        <taxon>Eukaryota</taxon>
        <taxon>Fungi</taxon>
        <taxon>Dikarya</taxon>
        <taxon>Basidiomycota</taxon>
        <taxon>Pucciniomycotina</taxon>
        <taxon>Microbotryomycetes</taxon>
        <taxon>Sporidiobolales</taxon>
        <taxon>Sporidiobolaceae</taxon>
        <taxon>Rhodotorula</taxon>
    </lineage>
</organism>
<keyword evidence="3" id="KW-1185">Reference proteome</keyword>
<dbReference type="PANTHER" id="PTHR42951:SF14">
    <property type="entry name" value="METALLO-BETA-LACTAMASE SUPERFAMILY PROTEIN"/>
    <property type="match status" value="1"/>
</dbReference>
<reference evidence="2 3" key="1">
    <citation type="submission" date="2021-12" db="EMBL/GenBank/DDBJ databases">
        <title>High titer production of polyol ester of fatty acids by Rhodotorula paludigena BS15 towards product separation-free biomass refinery.</title>
        <authorList>
            <person name="Mano J."/>
            <person name="Ono H."/>
            <person name="Tanaka T."/>
            <person name="Naito K."/>
            <person name="Sushida H."/>
            <person name="Ike M."/>
            <person name="Tokuyasu K."/>
            <person name="Kitaoka M."/>
        </authorList>
    </citation>
    <scope>NUCLEOTIDE SEQUENCE [LARGE SCALE GENOMIC DNA]</scope>
    <source>
        <strain evidence="2 3">BS15</strain>
    </source>
</reference>
<evidence type="ECO:0000313" key="3">
    <source>
        <dbReference type="Proteomes" id="UP001342314"/>
    </source>
</evidence>
<accession>A0AAV5GGR4</accession>
<dbReference type="InterPro" id="IPR036866">
    <property type="entry name" value="RibonucZ/Hydroxyglut_hydro"/>
</dbReference>
<dbReference type="Proteomes" id="UP001342314">
    <property type="component" value="Unassembled WGS sequence"/>
</dbReference>
<dbReference type="PANTHER" id="PTHR42951">
    <property type="entry name" value="METALLO-BETA-LACTAMASE DOMAIN-CONTAINING"/>
    <property type="match status" value="1"/>
</dbReference>
<dbReference type="InterPro" id="IPR001279">
    <property type="entry name" value="Metallo-B-lactamas"/>
</dbReference>
<proteinExistence type="predicted"/>
<dbReference type="EMBL" id="BQKY01000002">
    <property type="protein sequence ID" value="GJN88237.1"/>
    <property type="molecule type" value="Genomic_DNA"/>
</dbReference>
<gene>
    <name evidence="2" type="ORF">Rhopal_001202-T1</name>
</gene>
<dbReference type="AlphaFoldDB" id="A0AAV5GGR4"/>
<dbReference type="Gene3D" id="3.60.15.10">
    <property type="entry name" value="Ribonuclease Z/Hydroxyacylglutathione hydrolase-like"/>
    <property type="match status" value="1"/>
</dbReference>
<evidence type="ECO:0000259" key="1">
    <source>
        <dbReference type="SMART" id="SM00849"/>
    </source>
</evidence>
<name>A0AAV5GGR4_9BASI</name>
<feature type="domain" description="Metallo-beta-lactamase" evidence="1">
    <location>
        <begin position="33"/>
        <end position="230"/>
    </location>
</feature>
<comment type="caution">
    <text evidence="2">The sequence shown here is derived from an EMBL/GenBank/DDBJ whole genome shotgun (WGS) entry which is preliminary data.</text>
</comment>
<dbReference type="SUPFAM" id="SSF56281">
    <property type="entry name" value="Metallo-hydrolase/oxidoreductase"/>
    <property type="match status" value="1"/>
</dbReference>
<dbReference type="InterPro" id="IPR050855">
    <property type="entry name" value="NDM-1-like"/>
</dbReference>
<dbReference type="CDD" id="cd07739">
    <property type="entry name" value="metallo-hydrolase-like_MBL-fold"/>
    <property type="match status" value="1"/>
</dbReference>
<dbReference type="SMART" id="SM00849">
    <property type="entry name" value="Lactamase_B"/>
    <property type="match status" value="1"/>
</dbReference>
<evidence type="ECO:0000313" key="2">
    <source>
        <dbReference type="EMBL" id="GJN88237.1"/>
    </source>
</evidence>
<dbReference type="Pfam" id="PF00753">
    <property type="entry name" value="Lactamase_B"/>
    <property type="match status" value="1"/>
</dbReference>
<protein>
    <recommendedName>
        <fullName evidence="1">Metallo-beta-lactamase domain-containing protein</fullName>
    </recommendedName>
</protein>